<proteinExistence type="predicted"/>
<evidence type="ECO:0000256" key="1">
    <source>
        <dbReference type="SAM" id="MobiDB-lite"/>
    </source>
</evidence>
<evidence type="ECO:0000313" key="2">
    <source>
        <dbReference type="EMBL" id="EME44267.1"/>
    </source>
</evidence>
<gene>
    <name evidence="2" type="ORF">DOTSEDRAFT_34750</name>
</gene>
<sequence length="153" mass="16900">MCIEGMPGLPPPRKLASRRSNASTRLLRGPAIASIVAVSDRTRIACWSARLEDCDITRQPPEWAPRHEVTSSLPFSTRIHDQEEWRPSLQKPAWAAPPWPVTGHTRRELSKLPGQCRQALDTSFYAIQAAAGACCVLTIKADYLPCASWILAA</sequence>
<reference evidence="2 3" key="2">
    <citation type="journal article" date="2012" name="PLoS Pathog.">
        <title>Diverse lifestyles and strategies of plant pathogenesis encoded in the genomes of eighteen Dothideomycetes fungi.</title>
        <authorList>
            <person name="Ohm R.A."/>
            <person name="Feau N."/>
            <person name="Henrissat B."/>
            <person name="Schoch C.L."/>
            <person name="Horwitz B.A."/>
            <person name="Barry K.W."/>
            <person name="Condon B.J."/>
            <person name="Copeland A.C."/>
            <person name="Dhillon B."/>
            <person name="Glaser F."/>
            <person name="Hesse C.N."/>
            <person name="Kosti I."/>
            <person name="LaButti K."/>
            <person name="Lindquist E.A."/>
            <person name="Lucas S."/>
            <person name="Salamov A.A."/>
            <person name="Bradshaw R.E."/>
            <person name="Ciuffetti L."/>
            <person name="Hamelin R.C."/>
            <person name="Kema G.H.J."/>
            <person name="Lawrence C."/>
            <person name="Scott J.A."/>
            <person name="Spatafora J.W."/>
            <person name="Turgeon B.G."/>
            <person name="de Wit P.J.G.M."/>
            <person name="Zhong S."/>
            <person name="Goodwin S.B."/>
            <person name="Grigoriev I.V."/>
        </authorList>
    </citation>
    <scope>NUCLEOTIDE SEQUENCE [LARGE SCALE GENOMIC DNA]</scope>
    <source>
        <strain evidence="3">NZE10 / CBS 128990</strain>
    </source>
</reference>
<dbReference type="AlphaFoldDB" id="N1PL92"/>
<keyword evidence="3" id="KW-1185">Reference proteome</keyword>
<accession>N1PL92</accession>
<feature type="region of interest" description="Disordered" evidence="1">
    <location>
        <begin position="1"/>
        <end position="22"/>
    </location>
</feature>
<dbReference type="EMBL" id="KB446539">
    <property type="protein sequence ID" value="EME44267.1"/>
    <property type="molecule type" value="Genomic_DNA"/>
</dbReference>
<dbReference type="Proteomes" id="UP000016933">
    <property type="component" value="Unassembled WGS sequence"/>
</dbReference>
<organism evidence="2 3">
    <name type="scientific">Dothistroma septosporum (strain NZE10 / CBS 128990)</name>
    <name type="common">Red band needle blight fungus</name>
    <name type="synonym">Mycosphaerella pini</name>
    <dbReference type="NCBI Taxonomy" id="675120"/>
    <lineage>
        <taxon>Eukaryota</taxon>
        <taxon>Fungi</taxon>
        <taxon>Dikarya</taxon>
        <taxon>Ascomycota</taxon>
        <taxon>Pezizomycotina</taxon>
        <taxon>Dothideomycetes</taxon>
        <taxon>Dothideomycetidae</taxon>
        <taxon>Mycosphaerellales</taxon>
        <taxon>Mycosphaerellaceae</taxon>
        <taxon>Dothistroma</taxon>
    </lineage>
</organism>
<protein>
    <submittedName>
        <fullName evidence="2">Uncharacterized protein</fullName>
    </submittedName>
</protein>
<evidence type="ECO:0000313" key="3">
    <source>
        <dbReference type="Proteomes" id="UP000016933"/>
    </source>
</evidence>
<name>N1PL92_DOTSN</name>
<reference evidence="3" key="1">
    <citation type="journal article" date="2012" name="PLoS Genet.">
        <title>The genomes of the fungal plant pathogens Cladosporium fulvum and Dothistroma septosporum reveal adaptation to different hosts and lifestyles but also signatures of common ancestry.</title>
        <authorList>
            <person name="de Wit P.J.G.M."/>
            <person name="van der Burgt A."/>
            <person name="Oekmen B."/>
            <person name="Stergiopoulos I."/>
            <person name="Abd-Elsalam K.A."/>
            <person name="Aerts A.L."/>
            <person name="Bahkali A.H."/>
            <person name="Beenen H.G."/>
            <person name="Chettri P."/>
            <person name="Cox M.P."/>
            <person name="Datema E."/>
            <person name="de Vries R.P."/>
            <person name="Dhillon B."/>
            <person name="Ganley A.R."/>
            <person name="Griffiths S.A."/>
            <person name="Guo Y."/>
            <person name="Hamelin R.C."/>
            <person name="Henrissat B."/>
            <person name="Kabir M.S."/>
            <person name="Jashni M.K."/>
            <person name="Kema G."/>
            <person name="Klaubauf S."/>
            <person name="Lapidus A."/>
            <person name="Levasseur A."/>
            <person name="Lindquist E."/>
            <person name="Mehrabi R."/>
            <person name="Ohm R.A."/>
            <person name="Owen T.J."/>
            <person name="Salamov A."/>
            <person name="Schwelm A."/>
            <person name="Schijlen E."/>
            <person name="Sun H."/>
            <person name="van den Burg H.A."/>
            <person name="van Ham R.C.H.J."/>
            <person name="Zhang S."/>
            <person name="Goodwin S.B."/>
            <person name="Grigoriev I.V."/>
            <person name="Collemare J."/>
            <person name="Bradshaw R.E."/>
        </authorList>
    </citation>
    <scope>NUCLEOTIDE SEQUENCE [LARGE SCALE GENOMIC DNA]</scope>
    <source>
        <strain evidence="3">NZE10 / CBS 128990</strain>
    </source>
</reference>
<dbReference type="HOGENOM" id="CLU_1713208_0_0_1"/>